<evidence type="ECO:0000313" key="1">
    <source>
        <dbReference type="EMBL" id="AWD92223.1"/>
    </source>
</evidence>
<sequence>MKPAIFEARRTYGAILSGIQYEVMSSEDGYYIQVDDDGTCYEVIFDKYDPDVCMLKHAQLIRFDRVEEA</sequence>
<dbReference type="Proteomes" id="UP000247217">
    <property type="component" value="Segment"/>
</dbReference>
<protein>
    <submittedName>
        <fullName evidence="1">Uncharacterized protein</fullName>
    </submittedName>
</protein>
<organism evidence="1">
    <name type="scientific">Escherichia phage vB_EcoS_IME347</name>
    <dbReference type="NCBI Taxonomy" id="2496546"/>
    <lineage>
        <taxon>Viruses</taxon>
        <taxon>Duplodnaviria</taxon>
        <taxon>Heunggongvirae</taxon>
        <taxon>Uroviricota</taxon>
        <taxon>Caudoviricetes</taxon>
        <taxon>Drexlerviridae</taxon>
        <taxon>Tunavirinae</taxon>
        <taxon>Badaguanvirus</taxon>
        <taxon>Badaguanvirus IME347</taxon>
    </lineage>
</organism>
<proteinExistence type="predicted"/>
<dbReference type="EMBL" id="MH051918">
    <property type="protein sequence ID" value="AWD92223.1"/>
    <property type="molecule type" value="Genomic_DNA"/>
</dbReference>
<accession>A0A2S1GS69</accession>
<dbReference type="GeneID" id="54991364"/>
<name>A0A2S1GS69_9CAUD</name>
<dbReference type="RefSeq" id="YP_009800859.1">
    <property type="nucleotide sequence ID" value="NC_047960.1"/>
</dbReference>
<evidence type="ECO:0000313" key="2">
    <source>
        <dbReference type="Proteomes" id="UP000247217"/>
    </source>
</evidence>
<reference evidence="1" key="1">
    <citation type="submission" date="2018-03" db="EMBL/GenBank/DDBJ databases">
        <title>Complete genome sequence analysis of Enterobacteria phage IME347.</title>
        <authorList>
            <person name="Li P."/>
            <person name="Wang J."/>
            <person name="Tong Y."/>
        </authorList>
    </citation>
    <scope>NUCLEOTIDE SEQUENCE [LARGE SCALE GENOMIC DNA]</scope>
</reference>
<keyword evidence="2" id="KW-1185">Reference proteome</keyword>
<dbReference type="KEGG" id="vg:54991364"/>